<name>A0A5F0K3X4_9GAMM</name>
<evidence type="ECO:0000313" key="3">
    <source>
        <dbReference type="EMBL" id="TFF73818.1"/>
    </source>
</evidence>
<dbReference type="RefSeq" id="WP_134697246.1">
    <property type="nucleotide sequence ID" value="NZ_QORJ01000066.1"/>
</dbReference>
<evidence type="ECO:0000313" key="5">
    <source>
        <dbReference type="Proteomes" id="UP000297914"/>
    </source>
</evidence>
<dbReference type="Proteomes" id="UP000297720">
    <property type="component" value="Unassembled WGS sequence"/>
</dbReference>
<organism evidence="3 5">
    <name type="scientific">Aeromonas taiwanensis</name>
    <dbReference type="NCBI Taxonomy" id="633417"/>
    <lineage>
        <taxon>Bacteria</taxon>
        <taxon>Pseudomonadati</taxon>
        <taxon>Pseudomonadota</taxon>
        <taxon>Gammaproteobacteria</taxon>
        <taxon>Aeromonadales</taxon>
        <taxon>Aeromonadaceae</taxon>
        <taxon>Aeromonas</taxon>
    </lineage>
</organism>
<sequence length="398" mass="43570">MKKSMVLLAMLATAQVQALDGSQTSGEEGVWRRQANYPLAGYNYTVALPGSGEDRVDFTIACHPTQPVALDANLGYSHMGDFGYSGVGLVIDGKRFENIRQLGEDFPAFWEALRHAKQVEMLTKNQQVPLPIEGLTAALPAVDSPEYICKARPKPEPVKTPDPKGVWKVTGDAHKGYQYSVQAPTGYRVFAITCAPNKPVELKVAIDADNYGTSATRSDFVFVIDGKRYGAKASLAENFADVWDALRAAKQLDVYPTGSGYKVSFPTNNLANTLPERESAAFPCQTAQEISAAQLDDDLANVEPLKEGDVQLRKRGNPYYGSQSWNKYLLDITSRSNRMVITDLKINRGRCTIDPQAKLPFRMGFGGKITLSMQPADCNPLEVTVTTLGGEQTLSFDQ</sequence>
<proteinExistence type="predicted"/>
<gene>
    <name evidence="2" type="ORF">DRM93_20890</name>
    <name evidence="3" type="ORF">DRM94_20890</name>
</gene>
<evidence type="ECO:0000313" key="4">
    <source>
        <dbReference type="Proteomes" id="UP000297720"/>
    </source>
</evidence>
<dbReference type="OrthoDB" id="6458069at2"/>
<feature type="signal peptide" evidence="1">
    <location>
        <begin position="1"/>
        <end position="18"/>
    </location>
</feature>
<comment type="caution">
    <text evidence="3">The sequence shown here is derived from an EMBL/GenBank/DDBJ whole genome shotgun (WGS) entry which is preliminary data.</text>
</comment>
<dbReference type="Proteomes" id="UP000297914">
    <property type="component" value="Unassembled WGS sequence"/>
</dbReference>
<dbReference type="AlphaFoldDB" id="A0A5F0K3X4"/>
<dbReference type="EMBL" id="QORL01000067">
    <property type="protein sequence ID" value="TFF70839.1"/>
    <property type="molecule type" value="Genomic_DNA"/>
</dbReference>
<dbReference type="EMBL" id="QORK01000067">
    <property type="protein sequence ID" value="TFF73818.1"/>
    <property type="molecule type" value="Genomic_DNA"/>
</dbReference>
<keyword evidence="4" id="KW-1185">Reference proteome</keyword>
<evidence type="ECO:0000313" key="2">
    <source>
        <dbReference type="EMBL" id="TFF70839.1"/>
    </source>
</evidence>
<evidence type="ECO:0000256" key="1">
    <source>
        <dbReference type="SAM" id="SignalP"/>
    </source>
</evidence>
<accession>A0A5F0K3X4</accession>
<reference evidence="3 5" key="1">
    <citation type="submission" date="2018-06" db="EMBL/GenBank/DDBJ databases">
        <title>Occurrence of a novel blaKPC-2- and qnrS2- harbouring IncP6 plasmid from Aeromonas taiwanensis isolates recovered from the river sediments.</title>
        <authorList>
            <person name="Zheng B."/>
            <person name="Yu X."/>
            <person name="Xiao Y."/>
        </authorList>
    </citation>
    <scope>NUCLEOTIDE SEQUENCE [LARGE SCALE GENOMIC DNA]</scope>
    <source>
        <strain evidence="2 4">1713</strain>
        <strain evidence="3 5">198</strain>
    </source>
</reference>
<keyword evidence="1" id="KW-0732">Signal</keyword>
<protein>
    <submittedName>
        <fullName evidence="3">Uncharacterized protein</fullName>
    </submittedName>
</protein>
<feature type="chain" id="PRO_5044621107" evidence="1">
    <location>
        <begin position="19"/>
        <end position="398"/>
    </location>
</feature>